<dbReference type="InterPro" id="IPR003399">
    <property type="entry name" value="Mce/MlaD"/>
</dbReference>
<keyword evidence="2" id="KW-1133">Transmembrane helix</keyword>
<feature type="domain" description="Mce/MlaD" evidence="3">
    <location>
        <begin position="73"/>
        <end position="149"/>
    </location>
</feature>
<dbReference type="OrthoDB" id="9774928at2"/>
<evidence type="ECO:0000256" key="1">
    <source>
        <dbReference type="SAM" id="MobiDB-lite"/>
    </source>
</evidence>
<evidence type="ECO:0000313" key="6">
    <source>
        <dbReference type="Proteomes" id="UP000295444"/>
    </source>
</evidence>
<evidence type="ECO:0000259" key="3">
    <source>
        <dbReference type="Pfam" id="PF02470"/>
    </source>
</evidence>
<dbReference type="PANTHER" id="PTHR33371">
    <property type="entry name" value="INTERMEMBRANE PHOSPHOLIPID TRANSPORT SYSTEM BINDING PROTEIN MLAD-RELATED"/>
    <property type="match status" value="1"/>
</dbReference>
<organism evidence="5 6">
    <name type="scientific">Labedaea rhizosphaerae</name>
    <dbReference type="NCBI Taxonomy" id="598644"/>
    <lineage>
        <taxon>Bacteria</taxon>
        <taxon>Bacillati</taxon>
        <taxon>Actinomycetota</taxon>
        <taxon>Actinomycetes</taxon>
        <taxon>Pseudonocardiales</taxon>
        <taxon>Pseudonocardiaceae</taxon>
        <taxon>Labedaea</taxon>
    </lineage>
</organism>
<dbReference type="Pfam" id="PF11887">
    <property type="entry name" value="Mce4_CUP1"/>
    <property type="match status" value="1"/>
</dbReference>
<feature type="compositionally biased region" description="Low complexity" evidence="1">
    <location>
        <begin position="371"/>
        <end position="380"/>
    </location>
</feature>
<name>A0A4R6S5Z0_LABRH</name>
<comment type="caution">
    <text evidence="5">The sequence shown here is derived from an EMBL/GenBank/DDBJ whole genome shotgun (WGS) entry which is preliminary data.</text>
</comment>
<dbReference type="InterPro" id="IPR005693">
    <property type="entry name" value="Mce"/>
</dbReference>
<dbReference type="NCBIfam" id="TIGR00996">
    <property type="entry name" value="Mtu_fam_mce"/>
    <property type="match status" value="1"/>
</dbReference>
<evidence type="ECO:0000256" key="2">
    <source>
        <dbReference type="SAM" id="Phobius"/>
    </source>
</evidence>
<dbReference type="InterPro" id="IPR024516">
    <property type="entry name" value="Mce_C"/>
</dbReference>
<dbReference type="Pfam" id="PF02470">
    <property type="entry name" value="MlaD"/>
    <property type="match status" value="1"/>
</dbReference>
<proteinExistence type="predicted"/>
<dbReference type="EMBL" id="SNXZ01000005">
    <property type="protein sequence ID" value="TDP95170.1"/>
    <property type="molecule type" value="Genomic_DNA"/>
</dbReference>
<reference evidence="5 6" key="1">
    <citation type="submission" date="2019-03" db="EMBL/GenBank/DDBJ databases">
        <title>Genomic Encyclopedia of Type Strains, Phase IV (KMG-IV): sequencing the most valuable type-strain genomes for metagenomic binning, comparative biology and taxonomic classification.</title>
        <authorList>
            <person name="Goeker M."/>
        </authorList>
    </citation>
    <scope>NUCLEOTIDE SEQUENCE [LARGE SCALE GENOMIC DNA]</scope>
    <source>
        <strain evidence="5 6">DSM 45361</strain>
    </source>
</reference>
<sequence>MTCQWRSLRSRVPRPLHGLPRSGRGRPPRDRPGRRSLRFLATTTACATLLAGCGFGGAYDLPLPGGADLGDHPYRVTVQFADVLDLVPQAAVKVNDVPVGRVEAIDLSDDGFTALVTVAVNGDVHLPADASAELRQSSLLGEKYVELSAPAQGGQGVLADHATIPVARTNRNTEVEEVFGALSLLLNGGGIGQIQNISRELDGALSGNEPQIRSLLANLNALTTNLDAHKVEITHALDGLNKLAGNLSGKKDQVAGVLDHLSPGLQVLNQQRGQLVTMLQSLQKLSTVAVDTMNRSREDLLADLQALAPTLQKLAEAGEDLPQSLQILLTFPFSDAAMPAIKGDYVNAFLNLDAKITPPAVADPKAPKLPLPAADTGGGR</sequence>
<feature type="domain" description="Mammalian cell entry C-terminal" evidence="4">
    <location>
        <begin position="157"/>
        <end position="326"/>
    </location>
</feature>
<keyword evidence="6" id="KW-1185">Reference proteome</keyword>
<feature type="transmembrane region" description="Helical" evidence="2">
    <location>
        <begin position="39"/>
        <end position="59"/>
    </location>
</feature>
<dbReference type="Proteomes" id="UP000295444">
    <property type="component" value="Unassembled WGS sequence"/>
</dbReference>
<protein>
    <submittedName>
        <fullName evidence="5">Phospholipid/cholesterol/gamma-HCH transport system substrate-binding protein</fullName>
    </submittedName>
</protein>
<dbReference type="GO" id="GO:0005576">
    <property type="term" value="C:extracellular region"/>
    <property type="evidence" value="ECO:0007669"/>
    <property type="project" value="TreeGrafter"/>
</dbReference>
<feature type="region of interest" description="Disordered" evidence="1">
    <location>
        <begin position="8"/>
        <end position="34"/>
    </location>
</feature>
<gene>
    <name evidence="5" type="ORF">EV186_105402</name>
</gene>
<keyword evidence="2" id="KW-0812">Transmembrane</keyword>
<accession>A0A4R6S5Z0</accession>
<dbReference type="PANTHER" id="PTHR33371:SF15">
    <property type="entry name" value="LIPOPROTEIN LPRN"/>
    <property type="match status" value="1"/>
</dbReference>
<keyword evidence="2" id="KW-0472">Membrane</keyword>
<evidence type="ECO:0000313" key="5">
    <source>
        <dbReference type="EMBL" id="TDP95170.1"/>
    </source>
</evidence>
<dbReference type="AlphaFoldDB" id="A0A4R6S5Z0"/>
<dbReference type="InterPro" id="IPR052336">
    <property type="entry name" value="MlaD_Phospholipid_Transporter"/>
</dbReference>
<evidence type="ECO:0000259" key="4">
    <source>
        <dbReference type="Pfam" id="PF11887"/>
    </source>
</evidence>
<feature type="region of interest" description="Disordered" evidence="1">
    <location>
        <begin position="361"/>
        <end position="380"/>
    </location>
</feature>